<dbReference type="Pfam" id="PF03747">
    <property type="entry name" value="ADP_ribosyl_GH"/>
    <property type="match status" value="1"/>
</dbReference>
<protein>
    <submittedName>
        <fullName evidence="1">ADP-ribosylglycohydrolase family protein</fullName>
    </submittedName>
</protein>
<dbReference type="InterPro" id="IPR005502">
    <property type="entry name" value="Ribosyl_crysJ1"/>
</dbReference>
<dbReference type="AlphaFoldDB" id="A0A4R5DR77"/>
<reference evidence="1 2" key="1">
    <citation type="submission" date="2019-03" db="EMBL/GenBank/DDBJ databases">
        <title>Draft genome sequences of novel Actinobacteria.</title>
        <authorList>
            <person name="Sahin N."/>
            <person name="Ay H."/>
            <person name="Saygin H."/>
        </authorList>
    </citation>
    <scope>NUCLEOTIDE SEQUENCE [LARGE SCALE GENOMIC DNA]</scope>
    <source>
        <strain evidence="1 2">5K138</strain>
    </source>
</reference>
<dbReference type="GO" id="GO:0016787">
    <property type="term" value="F:hydrolase activity"/>
    <property type="evidence" value="ECO:0007669"/>
    <property type="project" value="UniProtKB-KW"/>
</dbReference>
<dbReference type="InterPro" id="IPR036705">
    <property type="entry name" value="Ribosyl_crysJ1_sf"/>
</dbReference>
<proteinExistence type="predicted"/>
<dbReference type="RefSeq" id="WP_131892314.1">
    <property type="nucleotide sequence ID" value="NZ_SMKZ01000005.1"/>
</dbReference>
<evidence type="ECO:0000313" key="1">
    <source>
        <dbReference type="EMBL" id="TDE13545.1"/>
    </source>
</evidence>
<gene>
    <name evidence="1" type="ORF">E1269_05820</name>
</gene>
<dbReference type="InParanoid" id="A0A4R5DR77"/>
<organism evidence="1 2">
    <name type="scientific">Jiangella asiatica</name>
    <dbReference type="NCBI Taxonomy" id="2530372"/>
    <lineage>
        <taxon>Bacteria</taxon>
        <taxon>Bacillati</taxon>
        <taxon>Actinomycetota</taxon>
        <taxon>Actinomycetes</taxon>
        <taxon>Jiangellales</taxon>
        <taxon>Jiangellaceae</taxon>
        <taxon>Jiangella</taxon>
    </lineage>
</organism>
<keyword evidence="1" id="KW-0378">Hydrolase</keyword>
<name>A0A4R5DR77_9ACTN</name>
<comment type="caution">
    <text evidence="1">The sequence shown here is derived from an EMBL/GenBank/DDBJ whole genome shotgun (WGS) entry which is preliminary data.</text>
</comment>
<evidence type="ECO:0000313" key="2">
    <source>
        <dbReference type="Proteomes" id="UP000294739"/>
    </source>
</evidence>
<dbReference type="EMBL" id="SMKZ01000005">
    <property type="protein sequence ID" value="TDE13545.1"/>
    <property type="molecule type" value="Genomic_DNA"/>
</dbReference>
<sequence length="504" mass="55536">MPDRPTVTRYRDRVLACWLGKAIGGALGQSFEGLHGPIEVDYYYPKPDGMVPNDDLDVQVAYAAALSAQDVPRLDRHLVAEVWRRHLRFPWNEYGIAKRNLAEGLAPPYTGSVDNFFSCGEGAVIRTELWACIAPGEPERAAAYAYEDACFDHAGDGIWAAVFMAALQSQAFVDADPDRLLEKACSLLPVSSRIRQVVHDTRVWVAEGHDWRHVMRLIIDKYDTGDFTDTRMNTGFVVLGWLASDGDFEKAILVTNGCGADTDSTTASLGALMAIADPDTLPERWLAPIGRDLILHADVVGLEPPDTIDAFTDQVTELRSTLDGVWPEAREAPAPNPARYAIPVTVGWTSPYGTVWGQRDLSGLRPEGSDEPSMPAGSRNLTVPGTWVRWPRDEFDDLIMVIRYTLHLDRPVDGKLMINCSEHLRVWLDGDYAFGSQPSQVMPTQHRPPAGQSIDVSLTAGVHTLLATIGKPPPNRAQAEWIVALAEAPGYEWIPHAFRPVPTP</sequence>
<dbReference type="SUPFAM" id="SSF101478">
    <property type="entry name" value="ADP-ribosylglycohydrolase"/>
    <property type="match status" value="1"/>
</dbReference>
<accession>A0A4R5DR77</accession>
<dbReference type="OrthoDB" id="9814159at2"/>
<keyword evidence="2" id="KW-1185">Reference proteome</keyword>
<dbReference type="Gene3D" id="1.10.4080.10">
    <property type="entry name" value="ADP-ribosylation/Crystallin J1"/>
    <property type="match status" value="1"/>
</dbReference>
<dbReference type="Proteomes" id="UP000294739">
    <property type="component" value="Unassembled WGS sequence"/>
</dbReference>